<evidence type="ECO:0000313" key="4">
    <source>
        <dbReference type="EMBL" id="MBL1407271.1"/>
    </source>
</evidence>
<dbReference type="Pfam" id="PF00535">
    <property type="entry name" value="Glycos_transf_2"/>
    <property type="match status" value="1"/>
</dbReference>
<dbReference type="Proteomes" id="UP000625283">
    <property type="component" value="Unassembled WGS sequence"/>
</dbReference>
<dbReference type="PANTHER" id="PTHR22916:SF51">
    <property type="entry name" value="GLYCOSYLTRANSFERASE EPSH-RELATED"/>
    <property type="match status" value="1"/>
</dbReference>
<keyword evidence="1" id="KW-0328">Glycosyltransferase</keyword>
<evidence type="ECO:0000259" key="3">
    <source>
        <dbReference type="Pfam" id="PF00535"/>
    </source>
</evidence>
<proteinExistence type="predicted"/>
<dbReference type="InterPro" id="IPR001173">
    <property type="entry name" value="Glyco_trans_2-like"/>
</dbReference>
<keyword evidence="5" id="KW-1185">Reference proteome</keyword>
<evidence type="ECO:0000256" key="2">
    <source>
        <dbReference type="ARBA" id="ARBA00022679"/>
    </source>
</evidence>
<reference evidence="4 5" key="1">
    <citation type="submission" date="2021-01" db="EMBL/GenBank/DDBJ databases">
        <title>C459-1 draft genome sequence.</title>
        <authorList>
            <person name="Zhang X.-F."/>
        </authorList>
    </citation>
    <scope>NUCLEOTIDE SEQUENCE [LARGE SCALE GENOMIC DNA]</scope>
    <source>
        <strain evidence="5">C459-1</strain>
    </source>
</reference>
<comment type="caution">
    <text evidence="4">The sequence shown here is derived from an EMBL/GenBank/DDBJ whole genome shotgun (WGS) entry which is preliminary data.</text>
</comment>
<sequence length="326" mass="38138">MTVSIIVPIYNVEKHIEKCVRSLMEQTYEDIQYVFVDDASPDNSIALLKEVIESYPLRSKQVSLLAHEKNKGLPAARNTGLAYAGGDYIYHCDSDDWLDTDCIEEMLSSAMHENADIVYSDWYLSFHKNERYMRQPECTDPKQALSAMLDGSMKYNVWNKLIKRDLYVKNAICFPEGRGMGEDMTMIKLFAHAQRIAYLSKAYYHYMQTNPTAFTKLFKDSHLNDIFGNAQDTIAYIEKVFGSELFSNEIRFFQLNAKLPLLFSDDRAMFLVWRSWFTDAHPYIGMNLSFSKRTKFIQYAAIKKQDWIIRLYNLILFRLIYGVLYR</sequence>
<evidence type="ECO:0000256" key="1">
    <source>
        <dbReference type="ARBA" id="ARBA00022676"/>
    </source>
</evidence>
<gene>
    <name evidence="4" type="ORF">JKG61_00760</name>
</gene>
<dbReference type="EMBL" id="JAERTY010000001">
    <property type="protein sequence ID" value="MBL1407271.1"/>
    <property type="molecule type" value="Genomic_DNA"/>
</dbReference>
<dbReference type="CDD" id="cd00761">
    <property type="entry name" value="Glyco_tranf_GTA_type"/>
    <property type="match status" value="1"/>
</dbReference>
<keyword evidence="2" id="KW-0808">Transferase</keyword>
<organism evidence="4 5">
    <name type="scientific">Sphingobacterium faecale</name>
    <dbReference type="NCBI Taxonomy" id="2803775"/>
    <lineage>
        <taxon>Bacteria</taxon>
        <taxon>Pseudomonadati</taxon>
        <taxon>Bacteroidota</taxon>
        <taxon>Sphingobacteriia</taxon>
        <taxon>Sphingobacteriales</taxon>
        <taxon>Sphingobacteriaceae</taxon>
        <taxon>Sphingobacterium</taxon>
    </lineage>
</organism>
<protein>
    <submittedName>
        <fullName evidence="4">Glycosyltransferase family 2 protein</fullName>
    </submittedName>
</protein>
<dbReference type="RefSeq" id="WP_202101089.1">
    <property type="nucleotide sequence ID" value="NZ_JAERTY010000001.1"/>
</dbReference>
<accession>A0ABS1QXX6</accession>
<dbReference type="InterPro" id="IPR029044">
    <property type="entry name" value="Nucleotide-diphossugar_trans"/>
</dbReference>
<feature type="domain" description="Glycosyltransferase 2-like" evidence="3">
    <location>
        <begin position="4"/>
        <end position="179"/>
    </location>
</feature>
<dbReference type="SUPFAM" id="SSF53448">
    <property type="entry name" value="Nucleotide-diphospho-sugar transferases"/>
    <property type="match status" value="1"/>
</dbReference>
<evidence type="ECO:0000313" key="5">
    <source>
        <dbReference type="Proteomes" id="UP000625283"/>
    </source>
</evidence>
<dbReference type="PANTHER" id="PTHR22916">
    <property type="entry name" value="GLYCOSYLTRANSFERASE"/>
    <property type="match status" value="1"/>
</dbReference>
<dbReference type="Gene3D" id="3.90.550.10">
    <property type="entry name" value="Spore Coat Polysaccharide Biosynthesis Protein SpsA, Chain A"/>
    <property type="match status" value="1"/>
</dbReference>
<name>A0ABS1QXX6_9SPHI</name>